<feature type="transmembrane region" description="Helical" evidence="1">
    <location>
        <begin position="7"/>
        <end position="25"/>
    </location>
</feature>
<accession>A0A162K4Y6</accession>
<sequence>MATLTRATGAVATYTVVTIIYLGALSRLTHGAYTPSFYEYQLDRAPDNESTRLVPYVDTALATLALVRATRSYALFFCVAFQVMGLGLRLREGKDVTPDATLTLATVVALATSVVGDIRAAGDGNKKAAVENSRGQDAQG</sequence>
<feature type="transmembrane region" description="Helical" evidence="1">
    <location>
        <begin position="73"/>
        <end position="90"/>
    </location>
</feature>
<protein>
    <submittedName>
        <fullName evidence="2">Uncharacterized protein</fullName>
    </submittedName>
</protein>
<keyword evidence="3" id="KW-1185">Reference proteome</keyword>
<proteinExistence type="predicted"/>
<comment type="caution">
    <text evidence="2">The sequence shown here is derived from an EMBL/GenBank/DDBJ whole genome shotgun (WGS) entry which is preliminary data.</text>
</comment>
<evidence type="ECO:0000313" key="2">
    <source>
        <dbReference type="EMBL" id="OAA78002.1"/>
    </source>
</evidence>
<organism evidence="2 3">
    <name type="scientific">Akanthomyces lecanii RCEF 1005</name>
    <dbReference type="NCBI Taxonomy" id="1081108"/>
    <lineage>
        <taxon>Eukaryota</taxon>
        <taxon>Fungi</taxon>
        <taxon>Dikarya</taxon>
        <taxon>Ascomycota</taxon>
        <taxon>Pezizomycotina</taxon>
        <taxon>Sordariomycetes</taxon>
        <taxon>Hypocreomycetidae</taxon>
        <taxon>Hypocreales</taxon>
        <taxon>Cordycipitaceae</taxon>
        <taxon>Akanthomyces</taxon>
        <taxon>Cordyceps confragosa</taxon>
    </lineage>
</organism>
<dbReference type="OrthoDB" id="2991872at2759"/>
<reference evidence="2 3" key="1">
    <citation type="journal article" date="2016" name="Genome Biol. Evol.">
        <title>Divergent and convergent evolution of fungal pathogenicity.</title>
        <authorList>
            <person name="Shang Y."/>
            <person name="Xiao G."/>
            <person name="Zheng P."/>
            <person name="Cen K."/>
            <person name="Zhan S."/>
            <person name="Wang C."/>
        </authorList>
    </citation>
    <scope>NUCLEOTIDE SEQUENCE [LARGE SCALE GENOMIC DNA]</scope>
    <source>
        <strain evidence="2 3">RCEF 1005</strain>
    </source>
</reference>
<dbReference type="Proteomes" id="UP000076881">
    <property type="component" value="Unassembled WGS sequence"/>
</dbReference>
<gene>
    <name evidence="2" type="ORF">LEL_04825</name>
</gene>
<evidence type="ECO:0000313" key="3">
    <source>
        <dbReference type="Proteomes" id="UP000076881"/>
    </source>
</evidence>
<dbReference type="EMBL" id="AZHF01000003">
    <property type="protein sequence ID" value="OAA78002.1"/>
    <property type="molecule type" value="Genomic_DNA"/>
</dbReference>
<name>A0A162K4Y6_CORDF</name>
<dbReference type="AlphaFoldDB" id="A0A162K4Y6"/>
<keyword evidence="1" id="KW-0472">Membrane</keyword>
<keyword evidence="1" id="KW-1133">Transmembrane helix</keyword>
<evidence type="ECO:0000256" key="1">
    <source>
        <dbReference type="SAM" id="Phobius"/>
    </source>
</evidence>
<keyword evidence="1" id="KW-0812">Transmembrane</keyword>